<feature type="signal peptide" evidence="3">
    <location>
        <begin position="1"/>
        <end position="16"/>
    </location>
</feature>
<evidence type="ECO:0000313" key="5">
    <source>
        <dbReference type="Proteomes" id="UP000656042"/>
    </source>
</evidence>
<evidence type="ECO:0000256" key="2">
    <source>
        <dbReference type="SAM" id="Phobius"/>
    </source>
</evidence>
<feature type="compositionally biased region" description="Low complexity" evidence="1">
    <location>
        <begin position="170"/>
        <end position="192"/>
    </location>
</feature>
<keyword evidence="2" id="KW-0812">Transmembrane</keyword>
<keyword evidence="2" id="KW-1133">Transmembrane helix</keyword>
<feature type="transmembrane region" description="Helical" evidence="2">
    <location>
        <begin position="241"/>
        <end position="263"/>
    </location>
</feature>
<sequence length="286" mass="28867">MLSAALVATVTAPSLAAPAAAAVDGIDLTIQGLPQTFTAGAGARTVTVVVSTDRDQRCQKVRWSLGIAADGVGLNQIRIDRIEQDGSFPVRAQTDGTTALITDVQLDPGQLCPGRTVSARYLLAFDDDARGQVSFRAQAFDADGRLLQEASAASRVTGDGGETDPPSPSPSASAESPGAESPSPESPGTESPSPDPDGTEGIGGDGGAASSGADGGAAAGPADGDQLSADPAAKNGRAPSLLGPGLIVGAVLVFLGVALLMRLRLRARETARHSHHQMPARFYPAP</sequence>
<dbReference type="Proteomes" id="UP000656042">
    <property type="component" value="Unassembled WGS sequence"/>
</dbReference>
<feature type="compositionally biased region" description="Gly residues" evidence="1">
    <location>
        <begin position="200"/>
        <end position="218"/>
    </location>
</feature>
<evidence type="ECO:0000256" key="3">
    <source>
        <dbReference type="SAM" id="SignalP"/>
    </source>
</evidence>
<gene>
    <name evidence="4" type="ORF">GCM10012284_38780</name>
</gene>
<evidence type="ECO:0000256" key="1">
    <source>
        <dbReference type="SAM" id="MobiDB-lite"/>
    </source>
</evidence>
<comment type="caution">
    <text evidence="4">The sequence shown here is derived from an EMBL/GenBank/DDBJ whole genome shotgun (WGS) entry which is preliminary data.</text>
</comment>
<accession>A0A8J3FQF9</accession>
<dbReference type="EMBL" id="BMMX01000018">
    <property type="protein sequence ID" value="GGL00564.1"/>
    <property type="molecule type" value="Genomic_DNA"/>
</dbReference>
<keyword evidence="2" id="KW-0472">Membrane</keyword>
<organism evidence="4 5">
    <name type="scientific">Mangrovihabitans endophyticus</name>
    <dbReference type="NCBI Taxonomy" id="1751298"/>
    <lineage>
        <taxon>Bacteria</taxon>
        <taxon>Bacillati</taxon>
        <taxon>Actinomycetota</taxon>
        <taxon>Actinomycetes</taxon>
        <taxon>Micromonosporales</taxon>
        <taxon>Micromonosporaceae</taxon>
        <taxon>Mangrovihabitans</taxon>
    </lineage>
</organism>
<proteinExistence type="predicted"/>
<evidence type="ECO:0000313" key="4">
    <source>
        <dbReference type="EMBL" id="GGL00564.1"/>
    </source>
</evidence>
<reference evidence="4" key="2">
    <citation type="submission" date="2020-09" db="EMBL/GenBank/DDBJ databases">
        <authorList>
            <person name="Sun Q."/>
            <person name="Zhou Y."/>
        </authorList>
    </citation>
    <scope>NUCLEOTIDE SEQUENCE</scope>
    <source>
        <strain evidence="4">CGMCC 4.7299</strain>
    </source>
</reference>
<protein>
    <submittedName>
        <fullName evidence="4">Uncharacterized protein</fullName>
    </submittedName>
</protein>
<keyword evidence="3" id="KW-0732">Signal</keyword>
<dbReference type="AlphaFoldDB" id="A0A8J3FQF9"/>
<name>A0A8J3FQF9_9ACTN</name>
<feature type="chain" id="PRO_5039359138" evidence="3">
    <location>
        <begin position="17"/>
        <end position="286"/>
    </location>
</feature>
<reference evidence="4" key="1">
    <citation type="journal article" date="2014" name="Int. J. Syst. Evol. Microbiol.">
        <title>Complete genome sequence of Corynebacterium casei LMG S-19264T (=DSM 44701T), isolated from a smear-ripened cheese.</title>
        <authorList>
            <consortium name="US DOE Joint Genome Institute (JGI-PGF)"/>
            <person name="Walter F."/>
            <person name="Albersmeier A."/>
            <person name="Kalinowski J."/>
            <person name="Ruckert C."/>
        </authorList>
    </citation>
    <scope>NUCLEOTIDE SEQUENCE</scope>
    <source>
        <strain evidence="4">CGMCC 4.7299</strain>
    </source>
</reference>
<keyword evidence="5" id="KW-1185">Reference proteome</keyword>
<feature type="region of interest" description="Disordered" evidence="1">
    <location>
        <begin position="152"/>
        <end position="232"/>
    </location>
</feature>